<dbReference type="AlphaFoldDB" id="A0A3G8HAJ0"/>
<evidence type="ECO:0000313" key="1">
    <source>
        <dbReference type="EMBL" id="AZG17285.1"/>
    </source>
</evidence>
<dbReference type="RefSeq" id="WP_124687014.1">
    <property type="nucleotide sequence ID" value="NZ_CP033971.1"/>
</dbReference>
<evidence type="ECO:0000313" key="2">
    <source>
        <dbReference type="Proteomes" id="UP000270411"/>
    </source>
</evidence>
<keyword evidence="1" id="KW-0614">Plasmid</keyword>
<gene>
    <name evidence="1" type="ORF">EHF44_27970</name>
</gene>
<geneLocation type="plasmid" evidence="1">
    <name>unnamed2</name>
</geneLocation>
<accession>A0A3G8HAJ0</accession>
<name>A0A3G8HAJ0_9BURK</name>
<reference evidence="2" key="1">
    <citation type="submission" date="2018-11" db="EMBL/GenBank/DDBJ databases">
        <title>FDA dAtabase for Regulatory Grade micrObial Sequences (FDA-ARGOS): Supporting development and validation of Infectious Disease Dx tests.</title>
        <authorList>
            <person name="Goldberg B."/>
            <person name="Campos J."/>
            <person name="Tallon L."/>
            <person name="Sadzewicz L."/>
            <person name="Zhao X."/>
            <person name="Vavikolanu K."/>
            <person name="Mehta A."/>
            <person name="Aluvathingal J."/>
            <person name="Nadendla S."/>
            <person name="Geyer C."/>
            <person name="Nandy P."/>
            <person name="Yan Y."/>
            <person name="Sichtig H."/>
        </authorList>
    </citation>
    <scope>NUCLEOTIDE SEQUENCE [LARGE SCALE GENOMIC DNA]</scope>
    <source>
        <strain evidence="2">FDAARGOS_614</strain>
        <plasmid evidence="2">unnamed2</plasmid>
    </source>
</reference>
<dbReference type="EMBL" id="CP033971">
    <property type="protein sequence ID" value="AZG17285.1"/>
    <property type="molecule type" value="Genomic_DNA"/>
</dbReference>
<sequence>MNLRDHRRTFSYSGRDPLIGTAAHVANGEHAFDVGLQWANRLIVMRYIASRQNETVVVQLHIRALESRSIWVGPNEQKKMLHGHCPFNATNTSIAYGFQMVISFEGDEFPARVQSEVRQRSDTLDQVPRHAVIQALRA</sequence>
<protein>
    <submittedName>
        <fullName evidence="1">Uncharacterized protein</fullName>
    </submittedName>
</protein>
<dbReference type="KEGG" id="cpau:EHF44_27970"/>
<proteinExistence type="predicted"/>
<dbReference type="Proteomes" id="UP000270411">
    <property type="component" value="Plasmid unnamed2"/>
</dbReference>
<organism evidence="1 2">
    <name type="scientific">Cupriavidus pauculus</name>
    <dbReference type="NCBI Taxonomy" id="82633"/>
    <lineage>
        <taxon>Bacteria</taxon>
        <taxon>Pseudomonadati</taxon>
        <taxon>Pseudomonadota</taxon>
        <taxon>Betaproteobacteria</taxon>
        <taxon>Burkholderiales</taxon>
        <taxon>Burkholderiaceae</taxon>
        <taxon>Cupriavidus</taxon>
    </lineage>
</organism>